<dbReference type="Proteomes" id="UP001209878">
    <property type="component" value="Unassembled WGS sequence"/>
</dbReference>
<evidence type="ECO:0000259" key="8">
    <source>
        <dbReference type="PROSITE" id="PS51842"/>
    </source>
</evidence>
<evidence type="ECO:0000259" key="7">
    <source>
        <dbReference type="PROSITE" id="PS51841"/>
    </source>
</evidence>
<dbReference type="GO" id="GO:0005652">
    <property type="term" value="C:nuclear lamina"/>
    <property type="evidence" value="ECO:0007669"/>
    <property type="project" value="TreeGrafter"/>
</dbReference>
<dbReference type="PROSITE" id="PS51842">
    <property type="entry name" value="IF_ROD_2"/>
    <property type="match status" value="1"/>
</dbReference>
<keyword evidence="2 3" id="KW-0175">Coiled coil</keyword>
<feature type="domain" description="LTD" evidence="7">
    <location>
        <begin position="526"/>
        <end position="642"/>
    </location>
</feature>
<dbReference type="PROSITE" id="PS00226">
    <property type="entry name" value="IF_ROD_1"/>
    <property type="match status" value="1"/>
</dbReference>
<feature type="domain" description="IF rod" evidence="8">
    <location>
        <begin position="104"/>
        <end position="457"/>
    </location>
</feature>
<feature type="compositionally biased region" description="Low complexity" evidence="6">
    <location>
        <begin position="502"/>
        <end position="512"/>
    </location>
</feature>
<feature type="region of interest" description="Disordered" evidence="6">
    <location>
        <begin position="490"/>
        <end position="512"/>
    </location>
</feature>
<dbReference type="Gene3D" id="1.20.5.170">
    <property type="match status" value="1"/>
</dbReference>
<feature type="coiled-coil region" evidence="5">
    <location>
        <begin position="94"/>
        <end position="324"/>
    </location>
</feature>
<name>A0AAD9KR02_RIDPI</name>
<feature type="compositionally biased region" description="Polar residues" evidence="6">
    <location>
        <begin position="20"/>
        <end position="36"/>
    </location>
</feature>
<dbReference type="PROSITE" id="PS51841">
    <property type="entry name" value="LTD"/>
    <property type="match status" value="1"/>
</dbReference>
<proteinExistence type="inferred from homology"/>
<dbReference type="GO" id="GO:0005200">
    <property type="term" value="F:structural constituent of cytoskeleton"/>
    <property type="evidence" value="ECO:0007669"/>
    <property type="project" value="TreeGrafter"/>
</dbReference>
<dbReference type="GO" id="GO:0005882">
    <property type="term" value="C:intermediate filament"/>
    <property type="evidence" value="ECO:0007669"/>
    <property type="project" value="UniProtKB-UniRule"/>
</dbReference>
<evidence type="ECO:0000256" key="2">
    <source>
        <dbReference type="ARBA" id="ARBA00023054"/>
    </source>
</evidence>
<evidence type="ECO:0000256" key="4">
    <source>
        <dbReference type="RuleBase" id="RU000685"/>
    </source>
</evidence>
<protein>
    <recommendedName>
        <fullName evidence="11">Intermediate filament protein</fullName>
    </recommendedName>
</protein>
<evidence type="ECO:0000313" key="9">
    <source>
        <dbReference type="EMBL" id="KAK2175754.1"/>
    </source>
</evidence>
<dbReference type="InterPro" id="IPR036415">
    <property type="entry name" value="Lamin_tail_dom_sf"/>
</dbReference>
<keyword evidence="10" id="KW-1185">Reference proteome</keyword>
<dbReference type="Gene3D" id="1.20.5.1160">
    <property type="entry name" value="Vasodilator-stimulated phosphoprotein"/>
    <property type="match status" value="2"/>
</dbReference>
<feature type="region of interest" description="Disordered" evidence="6">
    <location>
        <begin position="1"/>
        <end position="37"/>
    </location>
</feature>
<comment type="caution">
    <text evidence="9">The sequence shown here is derived from an EMBL/GenBank/DDBJ whole genome shotgun (WGS) entry which is preliminary data.</text>
</comment>
<dbReference type="GO" id="GO:0051664">
    <property type="term" value="P:nuclear pore localization"/>
    <property type="evidence" value="ECO:0007669"/>
    <property type="project" value="TreeGrafter"/>
</dbReference>
<dbReference type="PANTHER" id="PTHR45721:SF12">
    <property type="entry name" value="INTERMEDIATE FILAMENT PROTEIN IFA-1"/>
    <property type="match status" value="1"/>
</dbReference>
<dbReference type="InterPro" id="IPR018039">
    <property type="entry name" value="IF_conserved"/>
</dbReference>
<accession>A0AAD9KR02</accession>
<dbReference type="InterPro" id="IPR016451">
    <property type="entry name" value="Intermed_filament_ifa/ifb"/>
</dbReference>
<dbReference type="Gene3D" id="2.60.40.1260">
    <property type="entry name" value="Lamin Tail domain"/>
    <property type="match status" value="1"/>
</dbReference>
<gene>
    <name evidence="9" type="ORF">NP493_711g03091</name>
</gene>
<evidence type="ECO:0000256" key="1">
    <source>
        <dbReference type="ARBA" id="ARBA00022754"/>
    </source>
</evidence>
<evidence type="ECO:0000256" key="5">
    <source>
        <dbReference type="SAM" id="Coils"/>
    </source>
</evidence>
<comment type="similarity">
    <text evidence="3 4">Belongs to the intermediate filament family.</text>
</comment>
<sequence>MSTSVKVTKTRTSEGPGGSMKTTSYQTTSSMESDTSYRPVYKSQMTPRNTTFVQRTSMSGPVSSVLSRSVQRSMSYGQPSFAPQVFSNITTTGVNNVRETRVQEKKDMQDLNERFANYIEKVRFLEAQNRRLADELEKLKAKWGKETSAVKAMYQAELDEARRLLDEAEKEKARLEIRCSSLEEQIDELRTQLDDLTNQSVIDRERLERQNQQLSEYEAEINLLRRRVESLENDREKDKKEIARLQEALNRARIDLDNESLNHIDAENRRQTLEEEIEFMKQVHEQEMKELAALAYRDTTAENREFWKSEMSQALREIQETYDEKLDSMRGELESFYNFKIQEMRNGATRQNMESAHSKEENKRLRQQLTEMRTRLNELETRNAQLERELELIRREYEEKEREWELETSDLKNEVSKLRAEMDAMLKELQDLLDTKLGLELEIAAYRKLLESEESRAGLQQVVQRVFSRSEFVQDSSGFSSGFSSSQQAGNDVMLGGGGGASAADGESGGDASLKASQVVRGEMSAKTTYQKSAKGPVAISECAADGRFVMLENTGRKDEAIGSWVLTRVIDGQERPEFVFDNAMRIKPNGRVKVWAANNRPTSLGPNDLVYDEQSWGVGAHVITKLVNNNREEKASHIQKTVYTS</sequence>
<dbReference type="GO" id="GO:0006998">
    <property type="term" value="P:nuclear envelope organization"/>
    <property type="evidence" value="ECO:0007669"/>
    <property type="project" value="TreeGrafter"/>
</dbReference>
<dbReference type="InterPro" id="IPR039008">
    <property type="entry name" value="IF_rod_dom"/>
</dbReference>
<dbReference type="EMBL" id="JAODUO010000710">
    <property type="protein sequence ID" value="KAK2175754.1"/>
    <property type="molecule type" value="Genomic_DNA"/>
</dbReference>
<dbReference type="InterPro" id="IPR001322">
    <property type="entry name" value="Lamin_tail_dom"/>
</dbReference>
<evidence type="ECO:0000256" key="6">
    <source>
        <dbReference type="SAM" id="MobiDB-lite"/>
    </source>
</evidence>
<dbReference type="SMART" id="SM01391">
    <property type="entry name" value="Filament"/>
    <property type="match status" value="1"/>
</dbReference>
<dbReference type="SUPFAM" id="SSF64593">
    <property type="entry name" value="Intermediate filament protein, coiled coil region"/>
    <property type="match status" value="2"/>
</dbReference>
<dbReference type="AlphaFoldDB" id="A0AAD9KR02"/>
<dbReference type="Gene3D" id="1.20.5.500">
    <property type="entry name" value="Single helix bin"/>
    <property type="match status" value="1"/>
</dbReference>
<dbReference type="GO" id="GO:0031507">
    <property type="term" value="P:heterochromatin formation"/>
    <property type="evidence" value="ECO:0007669"/>
    <property type="project" value="TreeGrafter"/>
</dbReference>
<dbReference type="Pfam" id="PF00038">
    <property type="entry name" value="Filament"/>
    <property type="match status" value="1"/>
</dbReference>
<evidence type="ECO:0008006" key="11">
    <source>
        <dbReference type="Google" id="ProtNLM"/>
    </source>
</evidence>
<dbReference type="PANTHER" id="PTHR45721">
    <property type="entry name" value="LAMIN DM0-RELATED"/>
    <property type="match status" value="1"/>
</dbReference>
<keyword evidence="1 3" id="KW-0403">Intermediate filament</keyword>
<feature type="coiled-coil region" evidence="5">
    <location>
        <begin position="355"/>
        <end position="442"/>
    </location>
</feature>
<organism evidence="9 10">
    <name type="scientific">Ridgeia piscesae</name>
    <name type="common">Tubeworm</name>
    <dbReference type="NCBI Taxonomy" id="27915"/>
    <lineage>
        <taxon>Eukaryota</taxon>
        <taxon>Metazoa</taxon>
        <taxon>Spiralia</taxon>
        <taxon>Lophotrochozoa</taxon>
        <taxon>Annelida</taxon>
        <taxon>Polychaeta</taxon>
        <taxon>Sedentaria</taxon>
        <taxon>Canalipalpata</taxon>
        <taxon>Sabellida</taxon>
        <taxon>Siboglinidae</taxon>
        <taxon>Ridgeia</taxon>
    </lineage>
</organism>
<dbReference type="PIRSF" id="PIRSF005546">
    <property type="entry name" value="Intermed_filamnt_Ifb-2"/>
    <property type="match status" value="1"/>
</dbReference>
<dbReference type="GO" id="GO:0007097">
    <property type="term" value="P:nuclear migration"/>
    <property type="evidence" value="ECO:0007669"/>
    <property type="project" value="TreeGrafter"/>
</dbReference>
<dbReference type="Pfam" id="PF00932">
    <property type="entry name" value="LTD"/>
    <property type="match status" value="1"/>
</dbReference>
<evidence type="ECO:0000313" key="10">
    <source>
        <dbReference type="Proteomes" id="UP001209878"/>
    </source>
</evidence>
<dbReference type="GO" id="GO:0090435">
    <property type="term" value="P:protein localization to nuclear envelope"/>
    <property type="evidence" value="ECO:0007669"/>
    <property type="project" value="TreeGrafter"/>
</dbReference>
<evidence type="ECO:0000256" key="3">
    <source>
        <dbReference type="PIRNR" id="PIRNR005546"/>
    </source>
</evidence>
<dbReference type="SUPFAM" id="SSF74853">
    <property type="entry name" value="Lamin A/C globular tail domain"/>
    <property type="match status" value="1"/>
</dbReference>
<reference evidence="9" key="1">
    <citation type="journal article" date="2023" name="Mol. Biol. Evol.">
        <title>Third-Generation Sequencing Reveals the Adaptive Role of the Epigenome in Three Deep-Sea Polychaetes.</title>
        <authorList>
            <person name="Perez M."/>
            <person name="Aroh O."/>
            <person name="Sun Y."/>
            <person name="Lan Y."/>
            <person name="Juniper S.K."/>
            <person name="Young C.R."/>
            <person name="Angers B."/>
            <person name="Qian P.Y."/>
        </authorList>
    </citation>
    <scope>NUCLEOTIDE SEQUENCE</scope>
    <source>
        <strain evidence="9">R07B-5</strain>
    </source>
</reference>